<dbReference type="Pfam" id="PF01743">
    <property type="entry name" value="PolyA_pol"/>
    <property type="match status" value="1"/>
</dbReference>
<dbReference type="GO" id="GO:0008033">
    <property type="term" value="P:tRNA processing"/>
    <property type="evidence" value="ECO:0007669"/>
    <property type="project" value="UniProtKB-KW"/>
</dbReference>
<dbReference type="EMBL" id="DXFW01000037">
    <property type="protein sequence ID" value="HIX06567.1"/>
    <property type="molecule type" value="Genomic_DNA"/>
</dbReference>
<reference evidence="14" key="1">
    <citation type="journal article" date="2021" name="PeerJ">
        <title>Extensive microbial diversity within the chicken gut microbiome revealed by metagenomics and culture.</title>
        <authorList>
            <person name="Gilroy R."/>
            <person name="Ravi A."/>
            <person name="Getino M."/>
            <person name="Pursley I."/>
            <person name="Horton D.L."/>
            <person name="Alikhan N.F."/>
            <person name="Baker D."/>
            <person name="Gharbi K."/>
            <person name="Hall N."/>
            <person name="Watson M."/>
            <person name="Adriaenssens E.M."/>
            <person name="Foster-Nyarko E."/>
            <person name="Jarju S."/>
            <person name="Secka A."/>
            <person name="Antonio M."/>
            <person name="Oren A."/>
            <person name="Chaudhuri R.R."/>
            <person name="La Ragione R."/>
            <person name="Hildebrand F."/>
            <person name="Pallen M.J."/>
        </authorList>
    </citation>
    <scope>NUCLEOTIDE SEQUENCE</scope>
    <source>
        <strain evidence="14">2239</strain>
    </source>
</reference>
<evidence type="ECO:0000256" key="8">
    <source>
        <dbReference type="ARBA" id="ARBA00022884"/>
    </source>
</evidence>
<evidence type="ECO:0000256" key="7">
    <source>
        <dbReference type="ARBA" id="ARBA00022842"/>
    </source>
</evidence>
<dbReference type="SUPFAM" id="SSF81301">
    <property type="entry name" value="Nucleotidyltransferase"/>
    <property type="match status" value="1"/>
</dbReference>
<dbReference type="GO" id="GO:0016779">
    <property type="term" value="F:nucleotidyltransferase activity"/>
    <property type="evidence" value="ECO:0007669"/>
    <property type="project" value="UniProtKB-KW"/>
</dbReference>
<evidence type="ECO:0000259" key="12">
    <source>
        <dbReference type="Pfam" id="PF12627"/>
    </source>
</evidence>
<evidence type="ECO:0000313" key="14">
    <source>
        <dbReference type="EMBL" id="HIX06567.1"/>
    </source>
</evidence>
<dbReference type="InterPro" id="IPR006674">
    <property type="entry name" value="HD_domain"/>
</dbReference>
<feature type="domain" description="Poly A polymerase head" evidence="10">
    <location>
        <begin position="24"/>
        <end position="143"/>
    </location>
</feature>
<comment type="cofactor">
    <cofactor evidence="1">
        <name>Mg(2+)</name>
        <dbReference type="ChEBI" id="CHEBI:18420"/>
    </cofactor>
</comment>
<dbReference type="Gene3D" id="1.10.3090.10">
    <property type="entry name" value="cca-adding enzyme, domain 2"/>
    <property type="match status" value="1"/>
</dbReference>
<feature type="domain" description="HD" evidence="11">
    <location>
        <begin position="258"/>
        <end position="356"/>
    </location>
</feature>
<keyword evidence="3" id="KW-0819">tRNA processing</keyword>
<keyword evidence="4" id="KW-0548">Nucleotidyltransferase</keyword>
<feature type="domain" description="CCA-adding enzyme C-terminal" evidence="13">
    <location>
        <begin position="379"/>
        <end position="439"/>
    </location>
</feature>
<sequence length="444" mass="48416">MEVPAHVQQLLAALRAGGFVACPVGGCVRDSLLGRVPGDWDVCTSARPEQVKACAAPRWRTADTGIAHGTVTVLTAGGPVEVTTFRVEGGYSDHRRPDGVRFVADLKEDLARRDFTVNAMALDEGGIVDPFGGRADLQAKVIRCVGEPAARFEEDALRILRALRFAACLDFSVEPATLAAARAAAPTLCRVSAERVFTELDKLLLGPGAGRVLAECGDILARDIPAVGPCLEFDLRSPRHDRDLWDHITRAVALAPPRRNVRWALLLHDLAKPDCFVLDREGFGHAPGHAARGAALAKQVLADLKAPGRLLQGVQPLVRWHDTPLPQDTPGVRRWLGRWGWPTLEDLIAVKRADLLAHADAPVIRRRLEEVARFERLAREAHRRDDCVRLDQLALKGSDLMNAGVCRAGPRMGRLLGAALNEVIEGRVENHPAALLAWARQQKR</sequence>
<dbReference type="InterPro" id="IPR002646">
    <property type="entry name" value="PolA_pol_head_dom"/>
</dbReference>
<keyword evidence="6" id="KW-0547">Nucleotide-binding</keyword>
<feature type="domain" description="tRNA nucleotidyltransferase/poly(A) polymerase RNA and SrmB- binding" evidence="12">
    <location>
        <begin position="170"/>
        <end position="213"/>
    </location>
</feature>
<dbReference type="Gene3D" id="1.10.246.80">
    <property type="match status" value="1"/>
</dbReference>
<keyword evidence="8 9" id="KW-0694">RNA-binding</keyword>
<dbReference type="Pfam" id="PF13735">
    <property type="entry name" value="tRNA_NucTran2_2"/>
    <property type="match status" value="1"/>
</dbReference>
<comment type="similarity">
    <text evidence="9">Belongs to the tRNA nucleotidyltransferase/poly(A) polymerase family.</text>
</comment>
<evidence type="ECO:0000256" key="3">
    <source>
        <dbReference type="ARBA" id="ARBA00022694"/>
    </source>
</evidence>
<dbReference type="InterPro" id="IPR043519">
    <property type="entry name" value="NT_sf"/>
</dbReference>
<dbReference type="GO" id="GO:0000166">
    <property type="term" value="F:nucleotide binding"/>
    <property type="evidence" value="ECO:0007669"/>
    <property type="project" value="UniProtKB-KW"/>
</dbReference>
<dbReference type="InterPro" id="IPR050264">
    <property type="entry name" value="Bact_CCA-adding_enz_type3_sf"/>
</dbReference>
<keyword evidence="7" id="KW-0460">Magnesium</keyword>
<evidence type="ECO:0000256" key="9">
    <source>
        <dbReference type="RuleBase" id="RU003953"/>
    </source>
</evidence>
<dbReference type="Proteomes" id="UP000824193">
    <property type="component" value="Unassembled WGS sequence"/>
</dbReference>
<evidence type="ECO:0000259" key="11">
    <source>
        <dbReference type="Pfam" id="PF01966"/>
    </source>
</evidence>
<dbReference type="InterPro" id="IPR032810">
    <property type="entry name" value="CCA-adding_enz_C"/>
</dbReference>
<dbReference type="PANTHER" id="PTHR46173">
    <property type="entry name" value="CCA TRNA NUCLEOTIDYLTRANSFERASE 1, MITOCHONDRIAL"/>
    <property type="match status" value="1"/>
</dbReference>
<evidence type="ECO:0000313" key="15">
    <source>
        <dbReference type="Proteomes" id="UP000824193"/>
    </source>
</evidence>
<dbReference type="AlphaFoldDB" id="A0A9D2AF54"/>
<evidence type="ECO:0000256" key="4">
    <source>
        <dbReference type="ARBA" id="ARBA00022695"/>
    </source>
</evidence>
<dbReference type="CDD" id="cd05398">
    <property type="entry name" value="NT_ClassII-CCAase"/>
    <property type="match status" value="1"/>
</dbReference>
<name>A0A9D2AF54_9FIRM</name>
<dbReference type="GO" id="GO:0000049">
    <property type="term" value="F:tRNA binding"/>
    <property type="evidence" value="ECO:0007669"/>
    <property type="project" value="TreeGrafter"/>
</dbReference>
<accession>A0A9D2AF54</accession>
<keyword evidence="5" id="KW-0479">Metal-binding</keyword>
<dbReference type="InterPro" id="IPR032828">
    <property type="entry name" value="PolyA_RNA-bd"/>
</dbReference>
<evidence type="ECO:0000256" key="1">
    <source>
        <dbReference type="ARBA" id="ARBA00001946"/>
    </source>
</evidence>
<reference evidence="14" key="2">
    <citation type="submission" date="2021-04" db="EMBL/GenBank/DDBJ databases">
        <authorList>
            <person name="Gilroy R."/>
        </authorList>
    </citation>
    <scope>NUCLEOTIDE SEQUENCE</scope>
    <source>
        <strain evidence="14">2239</strain>
    </source>
</reference>
<proteinExistence type="inferred from homology"/>
<dbReference type="Pfam" id="PF12627">
    <property type="entry name" value="PolyA_pol_RNAbd"/>
    <property type="match status" value="1"/>
</dbReference>
<gene>
    <name evidence="14" type="ORF">H9865_10815</name>
</gene>
<evidence type="ECO:0000256" key="6">
    <source>
        <dbReference type="ARBA" id="ARBA00022741"/>
    </source>
</evidence>
<dbReference type="Pfam" id="PF01966">
    <property type="entry name" value="HD"/>
    <property type="match status" value="1"/>
</dbReference>
<dbReference type="Gene3D" id="3.30.460.10">
    <property type="entry name" value="Beta Polymerase, domain 2"/>
    <property type="match status" value="1"/>
</dbReference>
<evidence type="ECO:0000256" key="5">
    <source>
        <dbReference type="ARBA" id="ARBA00022723"/>
    </source>
</evidence>
<evidence type="ECO:0000259" key="13">
    <source>
        <dbReference type="Pfam" id="PF13735"/>
    </source>
</evidence>
<organism evidence="14 15">
    <name type="scientific">Candidatus Allofournierella pullicola</name>
    <dbReference type="NCBI Taxonomy" id="2838596"/>
    <lineage>
        <taxon>Bacteria</taxon>
        <taxon>Bacillati</taxon>
        <taxon>Bacillota</taxon>
        <taxon>Clostridia</taxon>
        <taxon>Eubacteriales</taxon>
        <taxon>Oscillospiraceae</taxon>
        <taxon>Allofournierella</taxon>
    </lineage>
</organism>
<evidence type="ECO:0000259" key="10">
    <source>
        <dbReference type="Pfam" id="PF01743"/>
    </source>
</evidence>
<keyword evidence="2 9" id="KW-0808">Transferase</keyword>
<dbReference type="GO" id="GO:0046872">
    <property type="term" value="F:metal ion binding"/>
    <property type="evidence" value="ECO:0007669"/>
    <property type="project" value="UniProtKB-KW"/>
</dbReference>
<comment type="caution">
    <text evidence="14">The sequence shown here is derived from an EMBL/GenBank/DDBJ whole genome shotgun (WGS) entry which is preliminary data.</text>
</comment>
<evidence type="ECO:0000256" key="2">
    <source>
        <dbReference type="ARBA" id="ARBA00022679"/>
    </source>
</evidence>
<dbReference type="SUPFAM" id="SSF81891">
    <property type="entry name" value="Poly A polymerase C-terminal region-like"/>
    <property type="match status" value="1"/>
</dbReference>
<dbReference type="PANTHER" id="PTHR46173:SF1">
    <property type="entry name" value="CCA TRNA NUCLEOTIDYLTRANSFERASE 1, MITOCHONDRIAL"/>
    <property type="match status" value="1"/>
</dbReference>
<protein>
    <submittedName>
        <fullName evidence="14">HD domain-containing protein</fullName>
    </submittedName>
</protein>